<dbReference type="PANTHER" id="PTHR34862:SF1">
    <property type="entry name" value="SPARK DOMAIN-CONTAINING PROTEIN"/>
    <property type="match status" value="1"/>
</dbReference>
<dbReference type="AlphaFoldDB" id="A0A2H3DTE9"/>
<dbReference type="PANTHER" id="PTHR34862">
    <property type="entry name" value="SPARK DOMAIN-CONTAINING PROTEIN"/>
    <property type="match status" value="1"/>
</dbReference>
<evidence type="ECO:0000313" key="2">
    <source>
        <dbReference type="Proteomes" id="UP000217790"/>
    </source>
</evidence>
<protein>
    <submittedName>
        <fullName evidence="1">Uncharacterized protein</fullName>
    </submittedName>
</protein>
<dbReference type="InParanoid" id="A0A2H3DTE9"/>
<dbReference type="Proteomes" id="UP000217790">
    <property type="component" value="Unassembled WGS sequence"/>
</dbReference>
<sequence length="272" mass="27870">MQGSGIDEWKRSRPWTAASMFSFFALFSASAALGATLVSAQLGLSTGCVAALSAVSADPEASICLSLSTLIPLFGNGNASIVDPVNTWVSNVCSVGPCSNDTVAAVVGNLTSGCSTELATIGLNTSETEQNTVAAQEAYPTVRNILCLQDSDTYCVTETLRGIESSVGTLSVNSIVSFLGGQAKISNLPSNVTCSNCTKAAYNILQEAYPAMVSNDTESIQSQCGEAFTDGSSPSGITETAQGAYSGAPTNAMQIGFTISTSFVILMAVTLA</sequence>
<dbReference type="OMA" id="TVRQVAC"/>
<reference evidence="2" key="1">
    <citation type="journal article" date="2017" name="Nat. Ecol. Evol.">
        <title>Genome expansion and lineage-specific genetic innovations in the forest pathogenic fungi Armillaria.</title>
        <authorList>
            <person name="Sipos G."/>
            <person name="Prasanna A.N."/>
            <person name="Walter M.C."/>
            <person name="O'Connor E."/>
            <person name="Balint B."/>
            <person name="Krizsan K."/>
            <person name="Kiss B."/>
            <person name="Hess J."/>
            <person name="Varga T."/>
            <person name="Slot J."/>
            <person name="Riley R."/>
            <person name="Boka B."/>
            <person name="Rigling D."/>
            <person name="Barry K."/>
            <person name="Lee J."/>
            <person name="Mihaltcheva S."/>
            <person name="LaButti K."/>
            <person name="Lipzen A."/>
            <person name="Waldron R."/>
            <person name="Moloney N.M."/>
            <person name="Sperisen C."/>
            <person name="Kredics L."/>
            <person name="Vagvoelgyi C."/>
            <person name="Patrignani A."/>
            <person name="Fitzpatrick D."/>
            <person name="Nagy I."/>
            <person name="Doyle S."/>
            <person name="Anderson J.B."/>
            <person name="Grigoriev I.V."/>
            <person name="Gueldener U."/>
            <person name="Muensterkoetter M."/>
            <person name="Nagy L.G."/>
        </authorList>
    </citation>
    <scope>NUCLEOTIDE SEQUENCE [LARGE SCALE GENOMIC DNA]</scope>
    <source>
        <strain evidence="2">Ar21-2</strain>
    </source>
</reference>
<keyword evidence="2" id="KW-1185">Reference proteome</keyword>
<proteinExistence type="predicted"/>
<dbReference type="STRING" id="47427.A0A2H3DTE9"/>
<gene>
    <name evidence="1" type="ORF">ARMGADRAFT_207252</name>
</gene>
<evidence type="ECO:0000313" key="1">
    <source>
        <dbReference type="EMBL" id="PBK91543.1"/>
    </source>
</evidence>
<name>A0A2H3DTE9_ARMGA</name>
<accession>A0A2H3DTE9</accession>
<dbReference type="OrthoDB" id="2536450at2759"/>
<organism evidence="1 2">
    <name type="scientific">Armillaria gallica</name>
    <name type="common">Bulbous honey fungus</name>
    <name type="synonym">Armillaria bulbosa</name>
    <dbReference type="NCBI Taxonomy" id="47427"/>
    <lineage>
        <taxon>Eukaryota</taxon>
        <taxon>Fungi</taxon>
        <taxon>Dikarya</taxon>
        <taxon>Basidiomycota</taxon>
        <taxon>Agaricomycotina</taxon>
        <taxon>Agaricomycetes</taxon>
        <taxon>Agaricomycetidae</taxon>
        <taxon>Agaricales</taxon>
        <taxon>Marasmiineae</taxon>
        <taxon>Physalacriaceae</taxon>
        <taxon>Armillaria</taxon>
    </lineage>
</organism>
<dbReference type="EMBL" id="KZ293661">
    <property type="protein sequence ID" value="PBK91543.1"/>
    <property type="molecule type" value="Genomic_DNA"/>
</dbReference>